<dbReference type="RefSeq" id="WP_024625467.1">
    <property type="nucleotide sequence ID" value="NZ_AYGX02000090.1"/>
</dbReference>
<keyword evidence="3" id="KW-1185">Reference proteome</keyword>
<feature type="transmembrane region" description="Helical" evidence="1">
    <location>
        <begin position="85"/>
        <end position="105"/>
    </location>
</feature>
<evidence type="ECO:0000313" key="3">
    <source>
        <dbReference type="Proteomes" id="UP000050920"/>
    </source>
</evidence>
<name>A0A0R2NMW5_9LACO</name>
<sequence>MSIELMMTIEVMLLTKVFIKIRWLTRPSSAYLPQLKNIHAYLTKHPESQAIFQRSQAWKTITPLVMQLSVLLPSIWLFWFNQFAYAGAALTLQILGGLLMTFCLFKKSVYTKQLRPLNAFQPLANPQHRRLSIIEQALGIGATYLWLGSLIYYTITAF</sequence>
<evidence type="ECO:0000256" key="1">
    <source>
        <dbReference type="SAM" id="Phobius"/>
    </source>
</evidence>
<dbReference type="Proteomes" id="UP000050920">
    <property type="component" value="Unassembled WGS sequence"/>
</dbReference>
<keyword evidence="1" id="KW-0472">Membrane</keyword>
<gene>
    <name evidence="2" type="ORF">DY78_GL000360</name>
</gene>
<keyword evidence="1" id="KW-0812">Transmembrane</keyword>
<evidence type="ECO:0000313" key="2">
    <source>
        <dbReference type="EMBL" id="KRO27071.1"/>
    </source>
</evidence>
<dbReference type="AlphaFoldDB" id="A0A0R2NMW5"/>
<accession>A0A0R2NMW5</accession>
<dbReference type="EMBL" id="AYGX02000090">
    <property type="protein sequence ID" value="KRO27071.1"/>
    <property type="molecule type" value="Genomic_DNA"/>
</dbReference>
<proteinExistence type="predicted"/>
<keyword evidence="1" id="KW-1133">Transmembrane helix</keyword>
<feature type="transmembrane region" description="Helical" evidence="1">
    <location>
        <begin position="137"/>
        <end position="155"/>
    </location>
</feature>
<organism evidence="2 3">
    <name type="scientific">Lactiplantibacillus fabifermentans DSM 21115</name>
    <dbReference type="NCBI Taxonomy" id="1413187"/>
    <lineage>
        <taxon>Bacteria</taxon>
        <taxon>Bacillati</taxon>
        <taxon>Bacillota</taxon>
        <taxon>Bacilli</taxon>
        <taxon>Lactobacillales</taxon>
        <taxon>Lactobacillaceae</taxon>
        <taxon>Lactiplantibacillus</taxon>
    </lineage>
</organism>
<feature type="transmembrane region" description="Helical" evidence="1">
    <location>
        <begin position="61"/>
        <end position="79"/>
    </location>
</feature>
<reference evidence="2 3" key="1">
    <citation type="journal article" date="2015" name="Genome Announc.">
        <title>Expanding the biotechnology potential of lactobacilli through comparative genomics of 213 strains and associated genera.</title>
        <authorList>
            <person name="Sun Z."/>
            <person name="Harris H.M."/>
            <person name="McCann A."/>
            <person name="Guo C."/>
            <person name="Argimon S."/>
            <person name="Zhang W."/>
            <person name="Yang X."/>
            <person name="Jeffery I.B."/>
            <person name="Cooney J.C."/>
            <person name="Kagawa T.F."/>
            <person name="Liu W."/>
            <person name="Song Y."/>
            <person name="Salvetti E."/>
            <person name="Wrobel A."/>
            <person name="Rasinkangas P."/>
            <person name="Parkhill J."/>
            <person name="Rea M.C."/>
            <person name="O'Sullivan O."/>
            <person name="Ritari J."/>
            <person name="Douillard F.P."/>
            <person name="Paul Ross R."/>
            <person name="Yang R."/>
            <person name="Briner A.E."/>
            <person name="Felis G.E."/>
            <person name="de Vos W.M."/>
            <person name="Barrangou R."/>
            <person name="Klaenhammer T.R."/>
            <person name="Caufield P.W."/>
            <person name="Cui Y."/>
            <person name="Zhang H."/>
            <person name="O'Toole P.W."/>
        </authorList>
    </citation>
    <scope>NUCLEOTIDE SEQUENCE [LARGE SCALE GENOMIC DNA]</scope>
    <source>
        <strain evidence="2 3">DSM 21115</strain>
    </source>
</reference>
<comment type="caution">
    <text evidence="2">The sequence shown here is derived from an EMBL/GenBank/DDBJ whole genome shotgun (WGS) entry which is preliminary data.</text>
</comment>
<protein>
    <submittedName>
        <fullName evidence="2">Uncharacterized protein</fullName>
    </submittedName>
</protein>